<evidence type="ECO:0000313" key="1">
    <source>
        <dbReference type="EMBL" id="QHS98532.1"/>
    </source>
</evidence>
<reference evidence="1" key="1">
    <citation type="journal article" date="2020" name="Nature">
        <title>Giant virus diversity and host interactions through global metagenomics.</title>
        <authorList>
            <person name="Schulz F."/>
            <person name="Roux S."/>
            <person name="Paez-Espino D."/>
            <person name="Jungbluth S."/>
            <person name="Walsh D.A."/>
            <person name="Denef V.J."/>
            <person name="McMahon K.D."/>
            <person name="Konstantinidis K.T."/>
            <person name="Eloe-Fadrosh E.A."/>
            <person name="Kyrpides N.C."/>
            <person name="Woyke T."/>
        </authorList>
    </citation>
    <scope>NUCLEOTIDE SEQUENCE</scope>
    <source>
        <strain evidence="1">GVMAG-M-3300020185-18</strain>
    </source>
</reference>
<organism evidence="1">
    <name type="scientific">viral metagenome</name>
    <dbReference type="NCBI Taxonomy" id="1070528"/>
    <lineage>
        <taxon>unclassified sequences</taxon>
        <taxon>metagenomes</taxon>
        <taxon>organismal metagenomes</taxon>
    </lineage>
</organism>
<dbReference type="AlphaFoldDB" id="A0A6C0C2J7"/>
<dbReference type="EMBL" id="MN739318">
    <property type="protein sequence ID" value="QHS98532.1"/>
    <property type="molecule type" value="Genomic_DNA"/>
</dbReference>
<sequence>MSEAIQQKLEEHKSLFKEELDGTKIELTRENICKASSNSIHVMNNGFAYDEYFKMGGTVGKMSFQSTKNFHHYVKNRKVNTTK</sequence>
<protein>
    <submittedName>
        <fullName evidence="1">Uncharacterized protein</fullName>
    </submittedName>
</protein>
<proteinExistence type="predicted"/>
<name>A0A6C0C2J7_9ZZZZ</name>
<accession>A0A6C0C2J7</accession>